<dbReference type="CDD" id="cd00464">
    <property type="entry name" value="SK"/>
    <property type="match status" value="1"/>
</dbReference>
<dbReference type="Proteomes" id="UP000037660">
    <property type="component" value="Unassembled WGS sequence"/>
</dbReference>
<dbReference type="OrthoDB" id="9800332at2"/>
<dbReference type="GO" id="GO:0009073">
    <property type="term" value="P:aromatic amino acid family biosynthetic process"/>
    <property type="evidence" value="ECO:0007669"/>
    <property type="project" value="UniProtKB-KW"/>
</dbReference>
<comment type="subcellular location">
    <subcellularLocation>
        <location evidence="7">Cytoplasm</location>
    </subcellularLocation>
</comment>
<dbReference type="GO" id="GO:0005524">
    <property type="term" value="F:ATP binding"/>
    <property type="evidence" value="ECO:0007669"/>
    <property type="project" value="UniProtKB-UniRule"/>
</dbReference>
<dbReference type="GO" id="GO:0005829">
    <property type="term" value="C:cytosol"/>
    <property type="evidence" value="ECO:0007669"/>
    <property type="project" value="TreeGrafter"/>
</dbReference>
<feature type="binding site" evidence="7">
    <location>
        <position position="305"/>
    </location>
    <ligand>
        <name>ATP</name>
        <dbReference type="ChEBI" id="CHEBI:30616"/>
    </ligand>
</feature>
<comment type="function">
    <text evidence="7">Catalyzes the specific phosphorylation of the 3-hydroxyl group of shikimic acid using ATP as a cosubstrate.</text>
</comment>
<comment type="similarity">
    <text evidence="7">Belongs to the shikimate kinase family.</text>
</comment>
<dbReference type="EC" id="2.7.1.71" evidence="7"/>
<dbReference type="AlphaFoldDB" id="A0A0K8P453"/>
<dbReference type="GO" id="GO:0004765">
    <property type="term" value="F:shikimate kinase activity"/>
    <property type="evidence" value="ECO:0007669"/>
    <property type="project" value="UniProtKB-UniRule"/>
</dbReference>
<dbReference type="InterPro" id="IPR000623">
    <property type="entry name" value="Shikimate_kinase/TSH1"/>
</dbReference>
<protein>
    <recommendedName>
        <fullName evidence="7">Shikimate kinase</fullName>
        <shortName evidence="7">SK</shortName>
        <ecNumber evidence="7">2.7.1.71</ecNumber>
    </recommendedName>
</protein>
<dbReference type="PANTHER" id="PTHR21087">
    <property type="entry name" value="SHIKIMATE KINASE"/>
    <property type="match status" value="1"/>
</dbReference>
<dbReference type="RefSeq" id="WP_054020932.1">
    <property type="nucleotide sequence ID" value="NZ_BBYR01000040.1"/>
</dbReference>
<keyword evidence="10" id="KW-1185">Reference proteome</keyword>
<evidence type="ECO:0000256" key="5">
    <source>
        <dbReference type="ARBA" id="ARBA00022840"/>
    </source>
</evidence>
<dbReference type="InterPro" id="IPR001387">
    <property type="entry name" value="Cro/C1-type_HTH"/>
</dbReference>
<proteinExistence type="inferred from homology"/>
<keyword evidence="7" id="KW-0479">Metal-binding</keyword>
<feature type="binding site" evidence="7">
    <location>
        <position position="270"/>
    </location>
    <ligand>
        <name>ATP</name>
        <dbReference type="ChEBI" id="CHEBI:30616"/>
    </ligand>
</feature>
<dbReference type="NCBIfam" id="NF006015">
    <property type="entry name" value="PRK08154.1"/>
    <property type="match status" value="1"/>
</dbReference>
<dbReference type="HAMAP" id="MF_00109">
    <property type="entry name" value="Shikimate_kinase"/>
    <property type="match status" value="1"/>
</dbReference>
<dbReference type="Gene3D" id="3.40.50.300">
    <property type="entry name" value="P-loop containing nucleotide triphosphate hydrolases"/>
    <property type="match status" value="1"/>
</dbReference>
<feature type="binding site" evidence="7">
    <location>
        <position position="208"/>
    </location>
    <ligand>
        <name>substrate</name>
    </ligand>
</feature>
<keyword evidence="5 7" id="KW-0067">ATP-binding</keyword>
<dbReference type="GO" id="GO:0008652">
    <property type="term" value="P:amino acid biosynthetic process"/>
    <property type="evidence" value="ECO:0007669"/>
    <property type="project" value="UniProtKB-KW"/>
</dbReference>
<dbReference type="GO" id="GO:0000287">
    <property type="term" value="F:magnesium ion binding"/>
    <property type="evidence" value="ECO:0007669"/>
    <property type="project" value="UniProtKB-UniRule"/>
</dbReference>
<dbReference type="EMBL" id="BBYR01000040">
    <property type="protein sequence ID" value="GAP36965.1"/>
    <property type="molecule type" value="Genomic_DNA"/>
</dbReference>
<dbReference type="PROSITE" id="PS50943">
    <property type="entry name" value="HTH_CROC1"/>
    <property type="match status" value="1"/>
</dbReference>
<evidence type="ECO:0000256" key="4">
    <source>
        <dbReference type="ARBA" id="ARBA00022777"/>
    </source>
</evidence>
<feature type="binding site" evidence="7">
    <location>
        <position position="289"/>
    </location>
    <ligand>
        <name>substrate</name>
    </ligand>
</feature>
<comment type="cofactor">
    <cofactor evidence="7">
        <name>Mg(2+)</name>
        <dbReference type="ChEBI" id="CHEBI:18420"/>
    </cofactor>
    <text evidence="7">Binds 1 Mg(2+) ion per subunit.</text>
</comment>
<feature type="binding site" evidence="7">
    <location>
        <position position="231"/>
    </location>
    <ligand>
        <name>substrate</name>
    </ligand>
</feature>
<gene>
    <name evidence="7" type="primary">aroK</name>
    <name evidence="9" type="ORF">ISF6_2820</name>
</gene>
<dbReference type="GO" id="GO:0009423">
    <property type="term" value="P:chorismate biosynthetic process"/>
    <property type="evidence" value="ECO:0007669"/>
    <property type="project" value="UniProtKB-UniRule"/>
</dbReference>
<dbReference type="SUPFAM" id="SSF52540">
    <property type="entry name" value="P-loop containing nucleoside triphosphate hydrolases"/>
    <property type="match status" value="1"/>
</dbReference>
<evidence type="ECO:0000256" key="1">
    <source>
        <dbReference type="ARBA" id="ARBA00022605"/>
    </source>
</evidence>
<feature type="binding site" evidence="7">
    <location>
        <position position="166"/>
    </location>
    <ligand>
        <name>Mg(2+)</name>
        <dbReference type="ChEBI" id="CHEBI:18420"/>
    </ligand>
</feature>
<evidence type="ECO:0000313" key="9">
    <source>
        <dbReference type="EMBL" id="GAP36965.1"/>
    </source>
</evidence>
<comment type="catalytic activity">
    <reaction evidence="7">
        <text>shikimate + ATP = 3-phosphoshikimate + ADP + H(+)</text>
        <dbReference type="Rhea" id="RHEA:13121"/>
        <dbReference type="ChEBI" id="CHEBI:15378"/>
        <dbReference type="ChEBI" id="CHEBI:30616"/>
        <dbReference type="ChEBI" id="CHEBI:36208"/>
        <dbReference type="ChEBI" id="CHEBI:145989"/>
        <dbReference type="ChEBI" id="CHEBI:456216"/>
        <dbReference type="EC" id="2.7.1.71"/>
    </reaction>
</comment>
<comment type="caution">
    <text evidence="9">The sequence shown here is derived from an EMBL/GenBank/DDBJ whole genome shotgun (WGS) entry which is preliminary data.</text>
</comment>
<comment type="caution">
    <text evidence="7">Lacks conserved residue(s) required for the propagation of feature annotation.</text>
</comment>
<keyword evidence="4 7" id="KW-0418">Kinase</keyword>
<keyword evidence="7" id="KW-0460">Magnesium</keyword>
<evidence type="ECO:0000259" key="8">
    <source>
        <dbReference type="PROSITE" id="PS50943"/>
    </source>
</evidence>
<name>A0A0K8P453_PISS1</name>
<keyword evidence="7" id="KW-0963">Cytoplasm</keyword>
<comment type="subunit">
    <text evidence="7">Monomer.</text>
</comment>
<reference evidence="9 10" key="2">
    <citation type="journal article" date="2016" name="Science">
        <title>A bacterium that degrades and assimilates poly(ethylene terephthalate).</title>
        <authorList>
            <person name="Yoshida S."/>
            <person name="Hiraga K."/>
            <person name="Takehana T."/>
            <person name="Taniguchi I."/>
            <person name="Yamaji H."/>
            <person name="Maeda Y."/>
            <person name="Toyohara K."/>
            <person name="Miyamoto K."/>
            <person name="Kimura Y."/>
            <person name="Oda K."/>
        </authorList>
    </citation>
    <scope>NUCLEOTIDE SEQUENCE [LARGE SCALE GENOMIC DNA]</scope>
    <source>
        <strain evidence="10">NBRC 110686 / TISTR 2288 / 201-F6</strain>
    </source>
</reference>
<dbReference type="Gene3D" id="1.10.260.40">
    <property type="entry name" value="lambda repressor-like DNA-binding domains"/>
    <property type="match status" value="1"/>
</dbReference>
<dbReference type="GO" id="GO:0003677">
    <property type="term" value="F:DNA binding"/>
    <property type="evidence" value="ECO:0007669"/>
    <property type="project" value="InterPro"/>
</dbReference>
<evidence type="ECO:0000256" key="3">
    <source>
        <dbReference type="ARBA" id="ARBA00022741"/>
    </source>
</evidence>
<dbReference type="STRING" id="1547922.ISF6_2820"/>
<evidence type="ECO:0000313" key="10">
    <source>
        <dbReference type="Proteomes" id="UP000037660"/>
    </source>
</evidence>
<dbReference type="SMART" id="SM00530">
    <property type="entry name" value="HTH_XRE"/>
    <property type="match status" value="1"/>
</dbReference>
<reference evidence="10" key="1">
    <citation type="submission" date="2015-07" db="EMBL/GenBank/DDBJ databases">
        <title>Discovery of a poly(ethylene terephthalate assimilation.</title>
        <authorList>
            <person name="Yoshida S."/>
            <person name="Hiraga K."/>
            <person name="Takehana T."/>
            <person name="Taniguchi I."/>
            <person name="Yamaji H."/>
            <person name="Maeda Y."/>
            <person name="Toyohara K."/>
            <person name="Miyamoto K."/>
            <person name="Kimura Y."/>
            <person name="Oda K."/>
        </authorList>
    </citation>
    <scope>NUCLEOTIDE SEQUENCE [LARGE SCALE GENOMIC DNA]</scope>
    <source>
        <strain evidence="10">NBRC 110686 / TISTR 2288 / 201-F6</strain>
    </source>
</reference>
<comment type="pathway">
    <text evidence="7">Metabolic intermediate biosynthesis; chorismate biosynthesis; chorismate from D-erythrose 4-phosphate and phosphoenolpyruvate: step 5/7.</text>
</comment>
<keyword evidence="6 7" id="KW-0057">Aromatic amino acid biosynthesis</keyword>
<feature type="domain" description="HTH cro/C1-type" evidence="8">
    <location>
        <begin position="48"/>
        <end position="102"/>
    </location>
</feature>
<dbReference type="PRINTS" id="PR01100">
    <property type="entry name" value="SHIKIMTKNASE"/>
</dbReference>
<evidence type="ECO:0000256" key="2">
    <source>
        <dbReference type="ARBA" id="ARBA00022679"/>
    </source>
</evidence>
<dbReference type="CDD" id="cd00093">
    <property type="entry name" value="HTH_XRE"/>
    <property type="match status" value="1"/>
</dbReference>
<accession>A0A0K8P453</accession>
<dbReference type="UniPathway" id="UPA00053">
    <property type="reaction ID" value="UER00088"/>
</dbReference>
<dbReference type="Pfam" id="PF01202">
    <property type="entry name" value="SKI"/>
    <property type="match status" value="1"/>
</dbReference>
<organism evidence="9 10">
    <name type="scientific">Piscinibacter sakaiensis</name>
    <name type="common">Ideonella sakaiensis</name>
    <dbReference type="NCBI Taxonomy" id="1547922"/>
    <lineage>
        <taxon>Bacteria</taxon>
        <taxon>Pseudomonadati</taxon>
        <taxon>Pseudomonadota</taxon>
        <taxon>Betaproteobacteria</taxon>
        <taxon>Burkholderiales</taxon>
        <taxon>Sphaerotilaceae</taxon>
        <taxon>Piscinibacter</taxon>
    </lineage>
</organism>
<feature type="binding site" evidence="7">
    <location>
        <begin position="162"/>
        <end position="167"/>
    </location>
    <ligand>
        <name>ATP</name>
        <dbReference type="ChEBI" id="CHEBI:30616"/>
    </ligand>
</feature>
<sequence>MSSTIVHPPGFPPIADEAAAAPLGEGSAGPGAGGDEKNPRLVALGERVRALRARRGMTRKALAAAADVSERHLANLEYGIGNASFLVLVQVAEALQCPVAELIGDVTTSSPEWLLLRELLERRDEATLRRVRIAVGELLGTGGTYGNGRVRSPRVALIGLRGAGKSTLGALLAEDLGCPFVELSREIEQFAGCSISEIQGLYGQNAYRRYERRALEEAIQIHPEAVIATPGGLVSDPATFNLLLTHCTTVWLQAAPEDHMRRVVLQGDMRPMAASREAMEDLKGILAGRTPFYSKADFQLDTSARPLPETFEALRRLVRDALGLPRDMHQTA</sequence>
<dbReference type="PANTHER" id="PTHR21087:SF16">
    <property type="entry name" value="SHIKIMATE KINASE 1, CHLOROPLASTIC"/>
    <property type="match status" value="1"/>
</dbReference>
<dbReference type="InterPro" id="IPR010982">
    <property type="entry name" value="Lambda_DNA-bd_dom_sf"/>
</dbReference>
<dbReference type="InterPro" id="IPR031322">
    <property type="entry name" value="Shikimate/glucono_kinase"/>
</dbReference>
<dbReference type="Pfam" id="PF01381">
    <property type="entry name" value="HTH_3"/>
    <property type="match status" value="1"/>
</dbReference>
<keyword evidence="1 7" id="KW-0028">Amino-acid biosynthesis</keyword>
<evidence type="ECO:0000256" key="7">
    <source>
        <dbReference type="HAMAP-Rule" id="MF_00109"/>
    </source>
</evidence>
<keyword evidence="2 7" id="KW-0808">Transferase</keyword>
<dbReference type="SUPFAM" id="SSF47413">
    <property type="entry name" value="lambda repressor-like DNA-binding domains"/>
    <property type="match status" value="1"/>
</dbReference>
<dbReference type="InterPro" id="IPR027417">
    <property type="entry name" value="P-loop_NTPase"/>
</dbReference>
<keyword evidence="3 7" id="KW-0547">Nucleotide-binding</keyword>
<evidence type="ECO:0000256" key="6">
    <source>
        <dbReference type="ARBA" id="ARBA00023141"/>
    </source>
</evidence>